<evidence type="ECO:0000259" key="1">
    <source>
        <dbReference type="Pfam" id="PF20058"/>
    </source>
</evidence>
<evidence type="ECO:0000313" key="2">
    <source>
        <dbReference type="EMBL" id="MFC6236638.1"/>
    </source>
</evidence>
<gene>
    <name evidence="2" type="ORF">ACFQGU_02015</name>
</gene>
<dbReference type="InterPro" id="IPR045598">
    <property type="entry name" value="DUF6457"/>
</dbReference>
<dbReference type="EMBL" id="JBHSTI010000002">
    <property type="protein sequence ID" value="MFC6236638.1"/>
    <property type="molecule type" value="Genomic_DNA"/>
</dbReference>
<accession>A0ABW1SWC1</accession>
<proteinExistence type="predicted"/>
<reference evidence="3" key="1">
    <citation type="journal article" date="2019" name="Int. J. Syst. Evol. Microbiol.">
        <title>The Global Catalogue of Microorganisms (GCM) 10K type strain sequencing project: providing services to taxonomists for standard genome sequencing and annotation.</title>
        <authorList>
            <consortium name="The Broad Institute Genomics Platform"/>
            <consortium name="The Broad Institute Genome Sequencing Center for Infectious Disease"/>
            <person name="Wu L."/>
            <person name="Ma J."/>
        </authorList>
    </citation>
    <scope>NUCLEOTIDE SEQUENCE [LARGE SCALE GENOMIC DNA]</scope>
    <source>
        <strain evidence="3">CGMCC 4.7317</strain>
    </source>
</reference>
<sequence>MLDDWTRELAAALGVEMTAEVDTVLDLAGDAARAVLRPAAPVTTYLVGFAAARNGGDAAAVADAVATARALAAAWAERQQS</sequence>
<evidence type="ECO:0000313" key="3">
    <source>
        <dbReference type="Proteomes" id="UP001596138"/>
    </source>
</evidence>
<name>A0ABW1SWC1_9ACTN</name>
<keyword evidence="3" id="KW-1185">Reference proteome</keyword>
<dbReference type="RefSeq" id="WP_386763678.1">
    <property type="nucleotide sequence ID" value="NZ_JBHSTI010000002.1"/>
</dbReference>
<feature type="domain" description="DUF6457" evidence="1">
    <location>
        <begin position="2"/>
        <end position="79"/>
    </location>
</feature>
<comment type="caution">
    <text evidence="2">The sequence shown here is derived from an EMBL/GenBank/DDBJ whole genome shotgun (WGS) entry which is preliminary data.</text>
</comment>
<dbReference type="Proteomes" id="UP001596138">
    <property type="component" value="Unassembled WGS sequence"/>
</dbReference>
<protein>
    <submittedName>
        <fullName evidence="2">DUF6457 domain-containing protein</fullName>
    </submittedName>
</protein>
<organism evidence="2 3">
    <name type="scientific">Longivirga aurantiaca</name>
    <dbReference type="NCBI Taxonomy" id="1837743"/>
    <lineage>
        <taxon>Bacteria</taxon>
        <taxon>Bacillati</taxon>
        <taxon>Actinomycetota</taxon>
        <taxon>Actinomycetes</taxon>
        <taxon>Sporichthyales</taxon>
        <taxon>Sporichthyaceae</taxon>
        <taxon>Longivirga</taxon>
    </lineage>
</organism>
<dbReference type="Pfam" id="PF20058">
    <property type="entry name" value="DUF6457"/>
    <property type="match status" value="1"/>
</dbReference>